<feature type="region of interest" description="Disordered" evidence="1">
    <location>
        <begin position="301"/>
        <end position="336"/>
    </location>
</feature>
<dbReference type="PANTHER" id="PTHR22591">
    <property type="entry name" value="XIN"/>
    <property type="match status" value="1"/>
</dbReference>
<feature type="compositionally biased region" description="Polar residues" evidence="1">
    <location>
        <begin position="1483"/>
        <end position="1502"/>
    </location>
</feature>
<feature type="compositionally biased region" description="Basic and acidic residues" evidence="1">
    <location>
        <begin position="1305"/>
        <end position="1321"/>
    </location>
</feature>
<sequence length="1904" mass="211238">MDWKSNLRRTQSLKSVPSSCDKPIWTETGLRDKKASVSQLVTRYQTTVAVSSTIQATTRNDGEANTKPVLHEITPSPQLVSGLLETKETSLESLMKRNDERERSRVKTNLSRSRSMGSLQSSAGSIDALKSLFESKASTQNKLKSSFRAENVMSPSNAPNTLPVMNGEVEGVKSTTEEQKTYIPAHASVNDAKPDAKEENAFRKVVNQTRLERRKTIGGIDFEKIAASQADEKRRSYADSLDSSFNQTKDQLCISVKAISALYLSKVATQKPTHSISKLGQDQISDSGKRVKLIKMAEDSLQKKDDHLPTSAKHQPGPENISGPHSQQFMQSQPSKEMLYQQRQKCELRRLLKHTHPELKMLDEVVDEELAEVLSSETGVTAAETGYEGEVLSRRLIFENSALCSKVSAYTPKLHMAQETAQRRDVSKTSAVFEVSEERPCVASVKPTVEADKTLGSSPDPDTECEEEIVRIDVQATRRIFENQSLNTSKLNPDNKFQGKVSIFGDETGAVQKRKQGFEMCDKQSPQSKTRSSDTDSTEQSHNQGLCVHVVAQSSDHGFSGWKEVSTGETLFEDELISIPDPEGFGYTIKTRAALFQNNPFISTNVDRQHSSLNTGKPQIPAVDSEAAENYLTANVKNRTHLFDSMPFDKIRHQNKDEIETMVENIKETLNSLHHVNAIHSDGSIIEVNETMIAKKAKFTLSESGPKIKYDEVAEGGAQNFILQLLPRANLKSQITYVKEDCKGNMETTAVNVPVQQHHFTTSQDTECKTANVVQLVEDILNQDNSLRKGVIIQEGVNRCAEVIVYSLYIYVDEKDVKSYCPPQGNSAEFDEPKTESRDESKPKNQGLRTGVIESTINCLNLSNQTSQDQTCSGSNRPEVTVKGNVKLFKSCIEKGDLEYLKTLQAEPTVQEQENPPIQNLAGQVTELHPEQQGDQAEESTSEWVPVDVKRLKSMFSGDDRPVQPKQSTTTTPASKGQNVPLRNKQSCTERDIGVLPHVQEKNNIKECGIQAQEKPQSSEAALQFEALDDNRVHQAELVEVIDDNEEILNLKTAIHSLQQATIEAKSFYQSSQHRQKVHVQESAKEPVASVIISDVNSVKMQRTEAELPQEKEETASNITSEHKPVNENESTCLQDINSVEIHATETCSKKGKTSTEVVQEQHFEAATMSSNSSETADQQEDEEIVFQGKLQSALDSLERSNINVTRGDFRAAMIYKTSSKERSQNVDAASFQKTTHNEICALTESKSSLNGATEPPRQSDTLNKPAASAASEKSKRPVCPKPAILPKPEHLKMKQIDSQSTSTETHHTHTIKSEMKKLLKENTTPATTFVSDQDENKQEDRSKINSGADSRPDLEGHEPTRNQLFGEALQMPQEIQDSRVQGSVITLESHNTDENIINQQKEINDTEEEKNIPVKDNMNETDESPVDFNEACKKFGGKKPLSAKNAPVKPKRVKIAKRDNKNPKHSSGDHNSKIPAHVEAEPQQTTGPSGSNPKASGQSAESKNKHERQIKQEGKVEMREKKGRTETEDECRQRLSVHMDEIMRGNITAAMDIFDNLRKKEELESILSQVEEIEEDTSEVDVRSLRKVFEDVPDWVVESNKRKPKKIQVEQKEERSPLSIDKTESKSSMAHVFGDLERASEEIMNLKEQTLARLMDIEETIKKALYSVSTLKSDSDIAGLSCLFKESLGTVQGSPSSGNISKISIGSSRKKSVTTQEALTTQGSTALPAGQGASLDIASAKQRVSPPSSPAFISIQSAARKTDRTELLPPETTTCPTCQQSPKTEEKFRTTKTLRCNSPAENDPRKGGQKQSSYSPLNPKRELSVLEVQADGKGSSISGNKTVTENFERTDNFGNRFFSSKTSTVVNTPPEIITSSTGQAVISPAQHQVTKYPEVRLPINQKP</sequence>
<dbReference type="GO" id="GO:0051015">
    <property type="term" value="F:actin filament binding"/>
    <property type="evidence" value="ECO:0007669"/>
    <property type="project" value="TreeGrafter"/>
</dbReference>
<feature type="region of interest" description="Disordered" evidence="1">
    <location>
        <begin position="955"/>
        <end position="986"/>
    </location>
</feature>
<feature type="compositionally biased region" description="Low complexity" evidence="1">
    <location>
        <begin position="1768"/>
        <end position="1779"/>
    </location>
</feature>
<feature type="compositionally biased region" description="Basic and acidic residues" evidence="1">
    <location>
        <begin position="1351"/>
        <end position="1361"/>
    </location>
</feature>
<feature type="region of interest" description="Disordered" evidence="1">
    <location>
        <begin position="1243"/>
        <end position="1361"/>
    </location>
</feature>
<feature type="compositionally biased region" description="Polar residues" evidence="1">
    <location>
        <begin position="1714"/>
        <end position="1726"/>
    </location>
</feature>
<gene>
    <name evidence="2" type="ORF">FSCOSCO3_A037429</name>
</gene>
<feature type="compositionally biased region" description="Basic and acidic residues" evidence="1">
    <location>
        <begin position="831"/>
        <end position="843"/>
    </location>
</feature>
<feature type="compositionally biased region" description="Polar residues" evidence="1">
    <location>
        <begin position="965"/>
        <end position="978"/>
    </location>
</feature>
<keyword evidence="3" id="KW-1185">Reference proteome</keyword>
<feature type="region of interest" description="Disordered" evidence="1">
    <location>
        <begin position="928"/>
        <end position="947"/>
    </location>
</feature>
<feature type="compositionally biased region" description="Basic and acidic residues" evidence="1">
    <location>
        <begin position="1335"/>
        <end position="1344"/>
    </location>
</feature>
<name>A0AAV1PJI5_SCOSC</name>
<feature type="compositionally biased region" description="Polar residues" evidence="1">
    <location>
        <begin position="1245"/>
        <end position="1263"/>
    </location>
</feature>
<dbReference type="InterPro" id="IPR030072">
    <property type="entry name" value="XIRP1/XIRP2"/>
</dbReference>
<feature type="compositionally biased region" description="Basic and acidic residues" evidence="1">
    <location>
        <begin position="1457"/>
        <end position="1481"/>
    </location>
</feature>
<dbReference type="GO" id="GO:0005925">
    <property type="term" value="C:focal adhesion"/>
    <property type="evidence" value="ECO:0007669"/>
    <property type="project" value="TreeGrafter"/>
</dbReference>
<feature type="compositionally biased region" description="Low complexity" evidence="1">
    <location>
        <begin position="1694"/>
        <end position="1708"/>
    </location>
</feature>
<protein>
    <submittedName>
        <fullName evidence="2">LIM domain-containing protein</fullName>
    </submittedName>
</protein>
<dbReference type="Proteomes" id="UP001314229">
    <property type="component" value="Unassembled WGS sequence"/>
</dbReference>
<accession>A0AAV1PJI5</accession>
<feature type="compositionally biased region" description="Basic and acidic residues" evidence="1">
    <location>
        <begin position="1503"/>
        <end position="1533"/>
    </location>
</feature>
<feature type="region of interest" description="Disordered" evidence="1">
    <location>
        <begin position="514"/>
        <end position="542"/>
    </location>
</feature>
<feature type="compositionally biased region" description="Polar residues" evidence="1">
    <location>
        <begin position="1391"/>
        <end position="1402"/>
    </location>
</feature>
<evidence type="ECO:0000256" key="1">
    <source>
        <dbReference type="SAM" id="MobiDB-lite"/>
    </source>
</evidence>
<feature type="region of interest" description="Disordered" evidence="1">
    <location>
        <begin position="823"/>
        <end position="848"/>
    </location>
</feature>
<feature type="compositionally biased region" description="Polar residues" evidence="1">
    <location>
        <begin position="323"/>
        <end position="335"/>
    </location>
</feature>
<feature type="compositionally biased region" description="Polar residues" evidence="1">
    <location>
        <begin position="1792"/>
        <end position="1801"/>
    </location>
</feature>
<reference evidence="2 3" key="1">
    <citation type="submission" date="2024-01" db="EMBL/GenBank/DDBJ databases">
        <authorList>
            <person name="Alioto T."/>
            <person name="Alioto T."/>
            <person name="Gomez Garrido J."/>
        </authorList>
    </citation>
    <scope>NUCLEOTIDE SEQUENCE [LARGE SCALE GENOMIC DNA]</scope>
</reference>
<dbReference type="GO" id="GO:0001725">
    <property type="term" value="C:stress fiber"/>
    <property type="evidence" value="ECO:0007669"/>
    <property type="project" value="TreeGrafter"/>
</dbReference>
<evidence type="ECO:0000313" key="3">
    <source>
        <dbReference type="Proteomes" id="UP001314229"/>
    </source>
</evidence>
<feature type="region of interest" description="Disordered" evidence="1">
    <location>
        <begin position="1690"/>
        <end position="1822"/>
    </location>
</feature>
<organism evidence="2 3">
    <name type="scientific">Scomber scombrus</name>
    <name type="common">Atlantic mackerel</name>
    <name type="synonym">Scomber vernalis</name>
    <dbReference type="NCBI Taxonomy" id="13677"/>
    <lineage>
        <taxon>Eukaryota</taxon>
        <taxon>Metazoa</taxon>
        <taxon>Chordata</taxon>
        <taxon>Craniata</taxon>
        <taxon>Vertebrata</taxon>
        <taxon>Euteleostomi</taxon>
        <taxon>Actinopterygii</taxon>
        <taxon>Neopterygii</taxon>
        <taxon>Teleostei</taxon>
        <taxon>Neoteleostei</taxon>
        <taxon>Acanthomorphata</taxon>
        <taxon>Pelagiaria</taxon>
        <taxon>Scombriformes</taxon>
        <taxon>Scombridae</taxon>
        <taxon>Scomber</taxon>
    </lineage>
</organism>
<feature type="compositionally biased region" description="Basic and acidic residues" evidence="1">
    <location>
        <begin position="94"/>
        <end position="105"/>
    </location>
</feature>
<feature type="region of interest" description="Disordered" evidence="1">
    <location>
        <begin position="1391"/>
        <end position="1533"/>
    </location>
</feature>
<proteinExistence type="predicted"/>
<feature type="region of interest" description="Disordered" evidence="1">
    <location>
        <begin position="94"/>
        <end position="121"/>
    </location>
</feature>
<dbReference type="PANTHER" id="PTHR22591:SF2">
    <property type="entry name" value="XIN ACTIN-BINDING REPEAT-CONTAINING PROTEIN 1"/>
    <property type="match status" value="1"/>
</dbReference>
<feature type="compositionally biased region" description="Low complexity" evidence="1">
    <location>
        <begin position="110"/>
        <end position="121"/>
    </location>
</feature>
<feature type="compositionally biased region" description="Polar residues" evidence="1">
    <location>
        <begin position="1322"/>
        <end position="1332"/>
    </location>
</feature>
<evidence type="ECO:0000313" key="2">
    <source>
        <dbReference type="EMBL" id="CAK6972066.1"/>
    </source>
</evidence>
<dbReference type="EMBL" id="CAWUFR010000191">
    <property type="protein sequence ID" value="CAK6972066.1"/>
    <property type="molecule type" value="Genomic_DNA"/>
</dbReference>
<feature type="region of interest" description="Disordered" evidence="1">
    <location>
        <begin position="1601"/>
        <end position="1627"/>
    </location>
</feature>
<dbReference type="GO" id="GO:0007015">
    <property type="term" value="P:actin filament organization"/>
    <property type="evidence" value="ECO:0007669"/>
    <property type="project" value="TreeGrafter"/>
</dbReference>
<feature type="compositionally biased region" description="Basic and acidic residues" evidence="1">
    <location>
        <begin position="1608"/>
        <end position="1626"/>
    </location>
</feature>
<comment type="caution">
    <text evidence="2">The sequence shown here is derived from an EMBL/GenBank/DDBJ whole genome shotgun (WGS) entry which is preliminary data.</text>
</comment>